<reference evidence="2" key="1">
    <citation type="submission" date="2022-11" db="UniProtKB">
        <authorList>
            <consortium name="WormBaseParasite"/>
        </authorList>
    </citation>
    <scope>IDENTIFICATION</scope>
</reference>
<proteinExistence type="predicted"/>
<dbReference type="Proteomes" id="UP000887565">
    <property type="component" value="Unplaced"/>
</dbReference>
<accession>A0A915LB41</accession>
<dbReference type="WBParaSite" id="nRc.2.0.1.t48309-RA">
    <property type="protein sequence ID" value="nRc.2.0.1.t48309-RA"/>
    <property type="gene ID" value="nRc.2.0.1.g48309"/>
</dbReference>
<sequence length="71" mass="8018">TVIFVSYPISFYPVLPRGLWESSALKQYTVISAGYIGPTISHTKSKNPNVYEYLVSTGNCLLIEADKDKFW</sequence>
<protein>
    <submittedName>
        <fullName evidence="2">Uncharacterized protein</fullName>
    </submittedName>
</protein>
<dbReference type="AlphaFoldDB" id="A0A915LB41"/>
<name>A0A915LB41_ROMCU</name>
<evidence type="ECO:0000313" key="2">
    <source>
        <dbReference type="WBParaSite" id="nRc.2.0.1.t48309-RA"/>
    </source>
</evidence>
<organism evidence="1 2">
    <name type="scientific">Romanomermis culicivorax</name>
    <name type="common">Nematode worm</name>
    <dbReference type="NCBI Taxonomy" id="13658"/>
    <lineage>
        <taxon>Eukaryota</taxon>
        <taxon>Metazoa</taxon>
        <taxon>Ecdysozoa</taxon>
        <taxon>Nematoda</taxon>
        <taxon>Enoplea</taxon>
        <taxon>Dorylaimia</taxon>
        <taxon>Mermithida</taxon>
        <taxon>Mermithoidea</taxon>
        <taxon>Mermithidae</taxon>
        <taxon>Romanomermis</taxon>
    </lineage>
</organism>
<keyword evidence="1" id="KW-1185">Reference proteome</keyword>
<evidence type="ECO:0000313" key="1">
    <source>
        <dbReference type="Proteomes" id="UP000887565"/>
    </source>
</evidence>